<organism evidence="2 3">
    <name type="scientific">Sporolactobacillus shoreicorticis</name>
    <dbReference type="NCBI Taxonomy" id="1923877"/>
    <lineage>
        <taxon>Bacteria</taxon>
        <taxon>Bacillati</taxon>
        <taxon>Bacillota</taxon>
        <taxon>Bacilli</taxon>
        <taxon>Bacillales</taxon>
        <taxon>Sporolactobacillaceae</taxon>
        <taxon>Sporolactobacillus</taxon>
    </lineage>
</organism>
<evidence type="ECO:0000256" key="1">
    <source>
        <dbReference type="SAM" id="MobiDB-lite"/>
    </source>
</evidence>
<reference evidence="3" key="1">
    <citation type="journal article" date="2019" name="Int. J. Syst. Evol. Microbiol.">
        <title>The Global Catalogue of Microorganisms (GCM) 10K type strain sequencing project: providing services to taxonomists for standard genome sequencing and annotation.</title>
        <authorList>
            <consortium name="The Broad Institute Genomics Platform"/>
            <consortium name="The Broad Institute Genome Sequencing Center for Infectious Disease"/>
            <person name="Wu L."/>
            <person name="Ma J."/>
        </authorList>
    </citation>
    <scope>NUCLEOTIDE SEQUENCE [LARGE SCALE GENOMIC DNA]</scope>
    <source>
        <strain evidence="3">TISTR 2466</strain>
    </source>
</reference>
<name>A0ABW5S3L0_9BACL</name>
<comment type="caution">
    <text evidence="2">The sequence shown here is derived from an EMBL/GenBank/DDBJ whole genome shotgun (WGS) entry which is preliminary data.</text>
</comment>
<dbReference type="PROSITE" id="PS51257">
    <property type="entry name" value="PROKAR_LIPOPROTEIN"/>
    <property type="match status" value="1"/>
</dbReference>
<dbReference type="Proteomes" id="UP001597399">
    <property type="component" value="Unassembled WGS sequence"/>
</dbReference>
<evidence type="ECO:0000313" key="2">
    <source>
        <dbReference type="EMBL" id="MFD2693080.1"/>
    </source>
</evidence>
<dbReference type="EMBL" id="JBHUMQ010000014">
    <property type="protein sequence ID" value="MFD2693080.1"/>
    <property type="molecule type" value="Genomic_DNA"/>
</dbReference>
<feature type="region of interest" description="Disordered" evidence="1">
    <location>
        <begin position="41"/>
        <end position="89"/>
    </location>
</feature>
<keyword evidence="3" id="KW-1185">Reference proteome</keyword>
<accession>A0ABW5S3L0</accession>
<sequence>MDRRIEGSDQMKKVTKNVCLTLSLFLPVFLLFGCSTATKNREAKTDVSSENTSASQPEKKTNDTAETGLANKEEKSKPTAEEKNVGSDNLSEINEDHILSGYSSKEIEYARIWLELGIIKDPDELNVQHIPAGKPINPDDRTSVGYPEQVTQLAGSRLVDGSVTYSNHGNGTIKVYNVPLRWDGSYPAGEKFYENIILLSMQK</sequence>
<feature type="compositionally biased region" description="Basic and acidic residues" evidence="1">
    <location>
        <begin position="71"/>
        <end position="85"/>
    </location>
</feature>
<proteinExistence type="predicted"/>
<evidence type="ECO:0000313" key="3">
    <source>
        <dbReference type="Proteomes" id="UP001597399"/>
    </source>
</evidence>
<evidence type="ECO:0008006" key="4">
    <source>
        <dbReference type="Google" id="ProtNLM"/>
    </source>
</evidence>
<dbReference type="RefSeq" id="WP_253063983.1">
    <property type="nucleotide sequence ID" value="NZ_JAMXWM010000026.1"/>
</dbReference>
<protein>
    <recommendedName>
        <fullName evidence="4">Lipoprotein</fullName>
    </recommendedName>
</protein>
<gene>
    <name evidence="2" type="ORF">ACFSUE_05460</name>
</gene>